<name>A0A2V1GYJ3_9GAMM</name>
<dbReference type="Proteomes" id="UP000244906">
    <property type="component" value="Unassembled WGS sequence"/>
</dbReference>
<accession>A0A2V1GYJ3</accession>
<keyword evidence="3" id="KW-1185">Reference proteome</keyword>
<protein>
    <submittedName>
        <fullName evidence="2">Uncharacterized protein</fullName>
    </submittedName>
</protein>
<dbReference type="EMBL" id="QDDL01000005">
    <property type="protein sequence ID" value="PVZ68116.1"/>
    <property type="molecule type" value="Genomic_DNA"/>
</dbReference>
<gene>
    <name evidence="2" type="ORF">DC094_12475</name>
</gene>
<organism evidence="2 3">
    <name type="scientific">Pelagibaculum spongiae</name>
    <dbReference type="NCBI Taxonomy" id="2080658"/>
    <lineage>
        <taxon>Bacteria</taxon>
        <taxon>Pseudomonadati</taxon>
        <taxon>Pseudomonadota</taxon>
        <taxon>Gammaproteobacteria</taxon>
        <taxon>Oceanospirillales</taxon>
        <taxon>Pelagibaculum</taxon>
    </lineage>
</organism>
<feature type="compositionally biased region" description="Pro residues" evidence="1">
    <location>
        <begin position="261"/>
        <end position="275"/>
    </location>
</feature>
<dbReference type="AlphaFoldDB" id="A0A2V1GYJ3"/>
<evidence type="ECO:0000256" key="1">
    <source>
        <dbReference type="SAM" id="MobiDB-lite"/>
    </source>
</evidence>
<feature type="region of interest" description="Disordered" evidence="1">
    <location>
        <begin position="246"/>
        <end position="275"/>
    </location>
</feature>
<sequence>MIECVLCLDVDGTLLVSSDESIPHKTTAADFYARQGYPEKKLNFSGSPIPKLKGIKTAVRDRTPEHINSSFTPVNHSAYTEIFKRIFSGDLKGRVQIVVITKGPYSMSNLGVTLDVLFQTSQKMRGGAHRGLFQHDAYFLTRVPFDDMAHSMFANPGWDSITDVQSKLAVIKGVQAASITKDIIIDYWLDQGLIFPGRRPYYILLDDTDKHVKNIKFPNVGLDPTSLNFYSDLCRALQRAEPVASVSDPRSLFAGNKKKPLLPPGTPPLVPPRRH</sequence>
<dbReference type="RefSeq" id="WP_116687445.1">
    <property type="nucleotide sequence ID" value="NZ_CAWNYD010000005.1"/>
</dbReference>
<evidence type="ECO:0000313" key="3">
    <source>
        <dbReference type="Proteomes" id="UP000244906"/>
    </source>
</evidence>
<comment type="caution">
    <text evidence="2">The sequence shown here is derived from an EMBL/GenBank/DDBJ whole genome shotgun (WGS) entry which is preliminary data.</text>
</comment>
<reference evidence="2 3" key="1">
    <citation type="submission" date="2018-04" db="EMBL/GenBank/DDBJ databases">
        <title>Thalassorhabdus spongiae gen. nov., sp. nov., isolated from a marine sponge in South-West Iceland.</title>
        <authorList>
            <person name="Knobloch S."/>
            <person name="Daussin A."/>
            <person name="Johannsson R."/>
            <person name="Marteinsson V.T."/>
        </authorList>
    </citation>
    <scope>NUCLEOTIDE SEQUENCE [LARGE SCALE GENOMIC DNA]</scope>
    <source>
        <strain evidence="2 3">Hp12</strain>
    </source>
</reference>
<proteinExistence type="predicted"/>
<evidence type="ECO:0000313" key="2">
    <source>
        <dbReference type="EMBL" id="PVZ68116.1"/>
    </source>
</evidence>